<feature type="compositionally biased region" description="Polar residues" evidence="1">
    <location>
        <begin position="10"/>
        <end position="19"/>
    </location>
</feature>
<organism evidence="2 3">
    <name type="scientific">Araneus ventricosus</name>
    <name type="common">Orbweaver spider</name>
    <name type="synonym">Epeira ventricosa</name>
    <dbReference type="NCBI Taxonomy" id="182803"/>
    <lineage>
        <taxon>Eukaryota</taxon>
        <taxon>Metazoa</taxon>
        <taxon>Ecdysozoa</taxon>
        <taxon>Arthropoda</taxon>
        <taxon>Chelicerata</taxon>
        <taxon>Arachnida</taxon>
        <taxon>Araneae</taxon>
        <taxon>Araneomorphae</taxon>
        <taxon>Entelegynae</taxon>
        <taxon>Araneoidea</taxon>
        <taxon>Araneidae</taxon>
        <taxon>Araneus</taxon>
    </lineage>
</organism>
<gene>
    <name evidence="2" type="ORF">AVEN_21525_1</name>
</gene>
<evidence type="ECO:0000256" key="1">
    <source>
        <dbReference type="SAM" id="MobiDB-lite"/>
    </source>
</evidence>
<feature type="compositionally biased region" description="Basic residues" evidence="1">
    <location>
        <begin position="35"/>
        <end position="48"/>
    </location>
</feature>
<keyword evidence="3" id="KW-1185">Reference proteome</keyword>
<evidence type="ECO:0000313" key="2">
    <source>
        <dbReference type="EMBL" id="GBN38047.1"/>
    </source>
</evidence>
<sequence>MSRPPCAILSSPTSSTTRMDSCRKANLRSSAKQTGRPRPRSSQKKAVRKRVEGLTMVWSCIMVEGGTAKNYAGDTGRVTPTTHLYTSAPSVVSLTSSPRRWQTTACISIATC</sequence>
<name>A0A4Y2NJ17_ARAVE</name>
<comment type="caution">
    <text evidence="2">The sequence shown here is derived from an EMBL/GenBank/DDBJ whole genome shotgun (WGS) entry which is preliminary data.</text>
</comment>
<evidence type="ECO:0000313" key="3">
    <source>
        <dbReference type="Proteomes" id="UP000499080"/>
    </source>
</evidence>
<accession>A0A4Y2NJ17</accession>
<dbReference type="AlphaFoldDB" id="A0A4Y2NJ17"/>
<dbReference type="Proteomes" id="UP000499080">
    <property type="component" value="Unassembled WGS sequence"/>
</dbReference>
<dbReference type="EMBL" id="BGPR01009110">
    <property type="protein sequence ID" value="GBN38047.1"/>
    <property type="molecule type" value="Genomic_DNA"/>
</dbReference>
<proteinExistence type="predicted"/>
<reference evidence="2 3" key="1">
    <citation type="journal article" date="2019" name="Sci. Rep.">
        <title>Orb-weaving spider Araneus ventricosus genome elucidates the spidroin gene catalogue.</title>
        <authorList>
            <person name="Kono N."/>
            <person name="Nakamura H."/>
            <person name="Ohtoshi R."/>
            <person name="Moran D.A.P."/>
            <person name="Shinohara A."/>
            <person name="Yoshida Y."/>
            <person name="Fujiwara M."/>
            <person name="Mori M."/>
            <person name="Tomita M."/>
            <person name="Arakawa K."/>
        </authorList>
    </citation>
    <scope>NUCLEOTIDE SEQUENCE [LARGE SCALE GENOMIC DNA]</scope>
</reference>
<protein>
    <submittedName>
        <fullName evidence="2">Uncharacterized protein</fullName>
    </submittedName>
</protein>
<feature type="region of interest" description="Disordered" evidence="1">
    <location>
        <begin position="1"/>
        <end position="48"/>
    </location>
</feature>